<keyword evidence="3" id="KW-1185">Reference proteome</keyword>
<dbReference type="Proteomes" id="UP000035955">
    <property type="component" value="Unassembled WGS sequence"/>
</dbReference>
<dbReference type="OrthoDB" id="7933680at2"/>
<gene>
    <name evidence="2" type="ORF">VQ02_21790</name>
</gene>
<evidence type="ECO:0000313" key="2">
    <source>
        <dbReference type="EMBL" id="KMO33115.1"/>
    </source>
</evidence>
<organism evidence="2 3">
    <name type="scientific">Methylobacterium variabile</name>
    <dbReference type="NCBI Taxonomy" id="298794"/>
    <lineage>
        <taxon>Bacteria</taxon>
        <taxon>Pseudomonadati</taxon>
        <taxon>Pseudomonadota</taxon>
        <taxon>Alphaproteobacteria</taxon>
        <taxon>Hyphomicrobiales</taxon>
        <taxon>Methylobacteriaceae</taxon>
        <taxon>Methylobacterium</taxon>
    </lineage>
</organism>
<reference evidence="2 3" key="1">
    <citation type="submission" date="2015-03" db="EMBL/GenBank/DDBJ databases">
        <title>Genome sequencing of Methylobacterium variabile DSM 16961.</title>
        <authorList>
            <person name="Chaudhry V."/>
            <person name="Patil P.B."/>
        </authorList>
    </citation>
    <scope>NUCLEOTIDE SEQUENCE [LARGE SCALE GENOMIC DNA]</scope>
    <source>
        <strain evidence="2 3">DSM 16961</strain>
    </source>
</reference>
<dbReference type="PATRIC" id="fig|298794.3.peg.1747"/>
<feature type="chain" id="PRO_5005280992" evidence="1">
    <location>
        <begin position="22"/>
        <end position="126"/>
    </location>
</feature>
<dbReference type="EMBL" id="LABY01000160">
    <property type="protein sequence ID" value="KMO33115.1"/>
    <property type="molecule type" value="Genomic_DNA"/>
</dbReference>
<dbReference type="RefSeq" id="WP_048446312.1">
    <property type="nucleotide sequence ID" value="NZ_LABY01000160.1"/>
</dbReference>
<dbReference type="AlphaFoldDB" id="A0A0J6SD18"/>
<comment type="caution">
    <text evidence="2">The sequence shown here is derived from an EMBL/GenBank/DDBJ whole genome shotgun (WGS) entry which is preliminary data.</text>
</comment>
<evidence type="ECO:0000256" key="1">
    <source>
        <dbReference type="SAM" id="SignalP"/>
    </source>
</evidence>
<accession>A0A0J6SD18</accession>
<proteinExistence type="predicted"/>
<protein>
    <submittedName>
        <fullName evidence="2">Adenylosuccinate synthase</fullName>
    </submittedName>
</protein>
<feature type="signal peptide" evidence="1">
    <location>
        <begin position="1"/>
        <end position="21"/>
    </location>
</feature>
<keyword evidence="1" id="KW-0732">Signal</keyword>
<name>A0A0J6SD18_9HYPH</name>
<evidence type="ECO:0000313" key="3">
    <source>
        <dbReference type="Proteomes" id="UP000035955"/>
    </source>
</evidence>
<sequence>MKRYAIPLFLALGLASGSALAHGEAPQAVHGGLVQEAQELWLELVVKDTDVTVYVLDEMRKPVPASQISGTATVLVGGKSYKVDLSPAGTNSVQGKLPVAATSQIVATVSLKVGGRAASARFTKKA</sequence>